<evidence type="ECO:0000256" key="12">
    <source>
        <dbReference type="ARBA" id="ARBA00023242"/>
    </source>
</evidence>
<feature type="compositionally biased region" description="Acidic residues" evidence="17">
    <location>
        <begin position="180"/>
        <end position="205"/>
    </location>
</feature>
<organism evidence="21 22">
    <name type="scientific">Crepidotus variabilis</name>
    <dbReference type="NCBI Taxonomy" id="179855"/>
    <lineage>
        <taxon>Eukaryota</taxon>
        <taxon>Fungi</taxon>
        <taxon>Dikarya</taxon>
        <taxon>Basidiomycota</taxon>
        <taxon>Agaricomycotina</taxon>
        <taxon>Agaricomycetes</taxon>
        <taxon>Agaricomycetidae</taxon>
        <taxon>Agaricales</taxon>
        <taxon>Agaricineae</taxon>
        <taxon>Crepidotaceae</taxon>
        <taxon>Crepidotus</taxon>
    </lineage>
</organism>
<evidence type="ECO:0000256" key="5">
    <source>
        <dbReference type="ARBA" id="ARBA00014619"/>
    </source>
</evidence>
<dbReference type="GO" id="GO:0035556">
    <property type="term" value="P:intracellular signal transduction"/>
    <property type="evidence" value="ECO:0007669"/>
    <property type="project" value="UniProtKB-ARBA"/>
</dbReference>
<dbReference type="SMART" id="SM01343">
    <property type="entry name" value="FATC"/>
    <property type="match status" value="1"/>
</dbReference>
<evidence type="ECO:0000313" key="21">
    <source>
        <dbReference type="EMBL" id="KAF9530405.1"/>
    </source>
</evidence>
<comment type="function">
    <text evidence="13 16">Serine/threonine protein kinase which activates checkpoint signaling upon genotoxic stresses such as ionizing radiation (IR), ultraviolet light (UV), or DNA replication stalling, thereby acting as a DNA damage sensor. Recognizes the substrate consensus sequence [ST]-Q. Phosphorylates histone H2A to form H2AS128ph (gamma-H2A) at sites of DNA damage, involved in the regulation of DNA damage response mechanism. Required for the control of telomere length and genome stability.</text>
</comment>
<dbReference type="GO" id="GO:0006281">
    <property type="term" value="P:DNA repair"/>
    <property type="evidence" value="ECO:0007669"/>
    <property type="project" value="InterPro"/>
</dbReference>
<comment type="catalytic activity">
    <reaction evidence="14 16">
        <text>L-threonyl-[protein] + ATP = O-phospho-L-threonyl-[protein] + ADP + H(+)</text>
        <dbReference type="Rhea" id="RHEA:46608"/>
        <dbReference type="Rhea" id="RHEA-COMP:11060"/>
        <dbReference type="Rhea" id="RHEA-COMP:11605"/>
        <dbReference type="ChEBI" id="CHEBI:15378"/>
        <dbReference type="ChEBI" id="CHEBI:30013"/>
        <dbReference type="ChEBI" id="CHEBI:30616"/>
        <dbReference type="ChEBI" id="CHEBI:61977"/>
        <dbReference type="ChEBI" id="CHEBI:456216"/>
        <dbReference type="EC" id="2.7.11.1"/>
    </reaction>
</comment>
<dbReference type="InterPro" id="IPR021668">
    <property type="entry name" value="TAN"/>
</dbReference>
<keyword evidence="22" id="KW-1185">Reference proteome</keyword>
<dbReference type="GO" id="GO:0006325">
    <property type="term" value="P:chromatin organization"/>
    <property type="evidence" value="ECO:0007669"/>
    <property type="project" value="UniProtKB-KW"/>
</dbReference>
<evidence type="ECO:0000256" key="2">
    <source>
        <dbReference type="ARBA" id="ARBA00010769"/>
    </source>
</evidence>
<dbReference type="InterPro" id="IPR011009">
    <property type="entry name" value="Kinase-like_dom_sf"/>
</dbReference>
<name>A0A9P6JSC6_9AGAR</name>
<dbReference type="PROSITE" id="PS00916">
    <property type="entry name" value="PI3_4_KINASE_2"/>
    <property type="match status" value="1"/>
</dbReference>
<keyword evidence="16" id="KW-0158">Chromosome</keyword>
<keyword evidence="10 16" id="KW-0418">Kinase</keyword>
<dbReference type="InterPro" id="IPR018936">
    <property type="entry name" value="PI3/4_kinase_CS"/>
</dbReference>
<evidence type="ECO:0000256" key="10">
    <source>
        <dbReference type="ARBA" id="ARBA00022777"/>
    </source>
</evidence>
<dbReference type="GO" id="GO:0000781">
    <property type="term" value="C:chromosome, telomeric region"/>
    <property type="evidence" value="ECO:0007669"/>
    <property type="project" value="UniProtKB-SubCell"/>
</dbReference>
<proteinExistence type="inferred from homology"/>
<dbReference type="InterPro" id="IPR044107">
    <property type="entry name" value="PIKKc_ATM"/>
</dbReference>
<evidence type="ECO:0000256" key="1">
    <source>
        <dbReference type="ARBA" id="ARBA00004123"/>
    </source>
</evidence>
<evidence type="ECO:0000256" key="14">
    <source>
        <dbReference type="ARBA" id="ARBA00047899"/>
    </source>
</evidence>
<dbReference type="Pfam" id="PF02260">
    <property type="entry name" value="FATC"/>
    <property type="match status" value="1"/>
</dbReference>
<sequence>MNNMHDVINNLSSDKVKERQEGLTTIREVFASDRVVNTFAVLRDGKVKPKLWLTVFQAIFSVVLKEKNAITRKSTAKSVSTTAAIRRLSEAASTLRWLIERAVRVLNANVAEACIEHLTQMMLSSREIFDAVALDYSKALRCVVAFQPHLDHLKSDTWLKIASLSFNVILGDPLRKELVEEDGMESEDVPSDMYVEDSEEDEVDELPSTSKAKKRSRRHAAPLPILPPQKSQPKSRQKRNVVVSVSLEQVEFTSILRILLSAPSAPLLAAATLGSQLEDNPAQEKLPLVILNRLERFLERYPADSSLLRDYVAILSAILDHISLNKVFEVAKFARSTWDALISLWGTKDRVMKEGLLGVLRHLFPFVTCSLVSEHKLPSFDCGESIGQLWQLLESEAESRWGVDGLSLDALRLEIELGECNSREGVFLADTFRAGWNFDSVQALSWAVLELQADCAAKLFQLSETMQSGRPDTKRVRLENPIISLLQSIQSKTTRLVRSYHLQVLLFVIDRHWSLLHDSLKQDVMNTLQLFITNDDPSIQSWVFVNFAAIAIAERPRTAQGQKDRPSAFQSGTWDTLWAHAVRRVNVPGICRAACHAGFALLSSSQSPTPVTRGFITGHRILLEIETLLKDMDVQGPSFPFDSVCFFLSQCLILASQDVRLYRMHLEDKVLSWLIDNWKVVGNRTKMLPYTISDIAQLLDTLSGLSKRSVLANYILLPQADIVDRLIEERKTQVIQDFVLDAKLPVFAGLQLRQQPEHVAAATSNDATTPLIPPRSRDRKISGFFSRTLESLIVEWELLKDHNPTAEMARRSLDFALSAIVFETSLTFNGITANVQVIQNAGKVISFITPLLLGQRWILNEKLLVTQAFESMMLNVQPIQDDYFREALSCAGANSGIQERILQKLVLQDVTKHQAQDEQSIFLRQMWQHPDVQEVFNPITTILKILLSQIMSGSKITSENAMDIDEKDGFGPIRTTAPQSNSDTTTTENGSILRRLFKISIGFASCAPFLQSAGEKETRDSELTELILKSSAEPQNFCMACPVFFQFTRQKIFHLSLRNQQLFVEKFGDLLQQYSLSKNQQFIHVVLDFLLSTLGSWKSQEDLAGELHRHLQHLYAWLSRLMKGGNCGSWALRDAIARFLGQYLEEDSAQGFWAVEDHFDNLQDHLDSLPSALLPRLSNDQDIRVRFRASFINAGLFSITQHLKQSPDDLYEHLKHYYPPYLENYEYMLTRLLALGNVLVVSSAVRRGAYWHVLETCIHPSTHTYASHIESILIGVSERLGMPSLSSLFEAYASQLAYSLQKIGADFLRFPPHLLGYLDRRSCAEATFQSLGPFNLLFSGDKLFETHCKIIQKDPTTGFRQCFGNVIGFLILETFEKAFIEGSNVPDNLEQQLQEKCSFIPNFTPPFHDTVDAMVTTVLKSIVDQDFSDDGPNSILISLRSFDSRLVSPFQALTRYRIFDGLRAHRPNLPAFPTQIVLQGVLWISSRWGGFTRETTYHVMHELFNELNNTPLVNEQHRLINSLSVWIAYRHQDFNEPTVSDALIHGATFLLAQYDLALAAKSILEWAFGRYPASANWKESRLPNMLVRIRCVAQDYCAEDQNRATFLLGQDLVKWMDGQMVVFARKGSSFGNLVRKILPTWPQQPSFALAKLYEETTMFELSSILEGHRITSNKFRLVRRLHELVPSEGKEDDQFSKMFFWRLKECIPDLERLQEDDVHAFTSLLSFYNGQIGSLNVEQANMLAPRNRHRKNVKKRLADDTIPARDAITLGLLVMLDDDNPRRVSRAYETLRLAISVVSQDDPLLVIPHEYRMDLEFFKVYKRPSCLPTALDIEETLQSEAYLKSSTDFDVWLPQLSSLLADALATTDPFFGQLSPIVSTDVDFSEHILPILVHTILQVDRQTEPSKLPMRRILSQYFTTILTVSPCDIRCTRSIVDVILHLRHFSGKRDALFYNKWLDVDFSLLARSAILYGAYTTALLFVELAGEHYPSTIEPKATEQVLYEIYAHIDEPDGFYGINTQDLQQFLVKRFHHEKQWDKAFKFHGAALEADSSRGDEQIGLLQSFHSFGFDSLAIESLRFFRERSSGLTTSSMNYKLGWRTETWDLPEQATEQTGAALYRSLRAIYRERDPVILQSTVRNALYEEMAHLQTLGSENLAEIRLVSQDLMCLREITQWRQQYVPFLHRQDEGNGFDWSSIFSIDSGFEFTDLESIMAIRISLVRSIRQREERQQIGSMVTPLVRNLLEVEKKCLLRLSQAARASDQVQVALNSVIRAQKLHTSPSPEVIEELANVLWLQKEEKTAVQFLQGVVRSLVIDESHDSIHNALLLSRLGTWTSEACLEKPADIWERYFSRSIELLNASPSAEDNLALTKATVYRECAMFAERQHQSVLKSPDALRWKIYVDRKTNEIEYRDQEITRTQSDALRYKLRQEQSKAQKLLQEDSELFRKHNHLRESLLKQAIEMHSLCLETSSAFDDDSAIRLCSLWFANFEDESLLDAVSDALDRIPSRKLIFLAHQITARLSQPPTSELPRNQEILQRIVLRMCREHPFHSLYQVYSISDHLTSSDNRRHSGRLAQSTQTERGTAADALLNRLRCDDAIGSRVKSVEYLCNACLEWAKFPILKKPEFKKSRSNPKLNIPTHLKILSITSSNLKVPVPTATIPLDPTLKYEKCAWIERYDPNFDTAGGVNLPKVTVCIGSDGQHYKQLFKGEGNDDLRQDAVMEQVFDLVNNLLKRDRETKRRDLGVRGYKIIPLSNQAGLLEFVGNTQPMRDWLVRAHLNYHPKDLRSDEVTVRLKDAQEKYKDRHEKQLEAFLEARKRFRPVMRHYFTEKHKAPIPWFQMRLKYTRSVATTSIVGHVIGLGDRHLSNILMDNVSGEVVHIDLGIAFDQGKLLGVPERVPFRMTADVVDGMGTSGTAGVFQRCAEETLRVLRDESGVIMTVLEVFKHDPLHSWTASEIKVKQVQSDVPTTPSISINDNSRFNLGIGLDMTSGSADEAADRALSSVARKLDKSLSIESTVNELIAEATDPMNLATLFYGWAPHM</sequence>
<dbReference type="SUPFAM" id="SSF48371">
    <property type="entry name" value="ARM repeat"/>
    <property type="match status" value="2"/>
</dbReference>
<dbReference type="InterPro" id="IPR003152">
    <property type="entry name" value="FATC_dom"/>
</dbReference>
<dbReference type="SMART" id="SM00146">
    <property type="entry name" value="PI3Kc"/>
    <property type="match status" value="1"/>
</dbReference>
<dbReference type="InterPro" id="IPR036940">
    <property type="entry name" value="PI3/4_kinase_cat_sf"/>
</dbReference>
<reference evidence="21" key="1">
    <citation type="submission" date="2020-11" db="EMBL/GenBank/DDBJ databases">
        <authorList>
            <consortium name="DOE Joint Genome Institute"/>
            <person name="Ahrendt S."/>
            <person name="Riley R."/>
            <person name="Andreopoulos W."/>
            <person name="Labutti K."/>
            <person name="Pangilinan J."/>
            <person name="Ruiz-Duenas F.J."/>
            <person name="Barrasa J.M."/>
            <person name="Sanchez-Garcia M."/>
            <person name="Camarero S."/>
            <person name="Miyauchi S."/>
            <person name="Serrano A."/>
            <person name="Linde D."/>
            <person name="Babiker R."/>
            <person name="Drula E."/>
            <person name="Ayuso-Fernandez I."/>
            <person name="Pacheco R."/>
            <person name="Padilla G."/>
            <person name="Ferreira P."/>
            <person name="Barriuso J."/>
            <person name="Kellner H."/>
            <person name="Castanera R."/>
            <person name="Alfaro M."/>
            <person name="Ramirez L."/>
            <person name="Pisabarro A.G."/>
            <person name="Kuo A."/>
            <person name="Tritt A."/>
            <person name="Lipzen A."/>
            <person name="He G."/>
            <person name="Yan M."/>
            <person name="Ng V."/>
            <person name="Cullen D."/>
            <person name="Martin F."/>
            <person name="Rosso M.-N."/>
            <person name="Henrissat B."/>
            <person name="Hibbett D."/>
            <person name="Martinez A.T."/>
            <person name="Grigoriev I.V."/>
        </authorList>
    </citation>
    <scope>NUCLEOTIDE SEQUENCE</scope>
    <source>
        <strain evidence="21">CBS 506.95</strain>
    </source>
</reference>
<dbReference type="PANTHER" id="PTHR37079">
    <property type="entry name" value="SERINE/THREONINE-PROTEIN KINASE ATM"/>
    <property type="match status" value="1"/>
</dbReference>
<dbReference type="Gene3D" id="3.30.1010.10">
    <property type="entry name" value="Phosphatidylinositol 3-kinase Catalytic Subunit, Chain A, domain 4"/>
    <property type="match status" value="1"/>
</dbReference>
<evidence type="ECO:0000256" key="3">
    <source>
        <dbReference type="ARBA" id="ARBA00011370"/>
    </source>
</evidence>
<keyword evidence="11 16" id="KW-0067">ATP-binding</keyword>
<evidence type="ECO:0000256" key="8">
    <source>
        <dbReference type="ARBA" id="ARBA00022741"/>
    </source>
</evidence>
<dbReference type="PROSITE" id="PS51190">
    <property type="entry name" value="FATC"/>
    <property type="match status" value="1"/>
</dbReference>
<keyword evidence="12 16" id="KW-0539">Nucleus</keyword>
<comment type="caution">
    <text evidence="21">The sequence shown here is derived from an EMBL/GenBank/DDBJ whole genome shotgun (WGS) entry which is preliminary data.</text>
</comment>
<evidence type="ECO:0000256" key="7">
    <source>
        <dbReference type="ARBA" id="ARBA00022679"/>
    </source>
</evidence>
<dbReference type="CDD" id="cd05171">
    <property type="entry name" value="PIKKc_ATM"/>
    <property type="match status" value="1"/>
</dbReference>
<dbReference type="GO" id="GO:0004674">
    <property type="term" value="F:protein serine/threonine kinase activity"/>
    <property type="evidence" value="ECO:0007669"/>
    <property type="project" value="UniProtKB-KW"/>
</dbReference>
<dbReference type="Proteomes" id="UP000807306">
    <property type="component" value="Unassembled WGS sequence"/>
</dbReference>
<evidence type="ECO:0000256" key="17">
    <source>
        <dbReference type="SAM" id="MobiDB-lite"/>
    </source>
</evidence>
<feature type="region of interest" description="Disordered" evidence="17">
    <location>
        <begin position="180"/>
        <end position="238"/>
    </location>
</feature>
<dbReference type="GO" id="GO:0005634">
    <property type="term" value="C:nucleus"/>
    <property type="evidence" value="ECO:0007669"/>
    <property type="project" value="UniProtKB-SubCell"/>
</dbReference>
<feature type="compositionally biased region" description="Basic residues" evidence="17">
    <location>
        <begin position="211"/>
        <end position="220"/>
    </location>
</feature>
<dbReference type="EMBL" id="MU157840">
    <property type="protein sequence ID" value="KAF9530405.1"/>
    <property type="molecule type" value="Genomic_DNA"/>
</dbReference>
<keyword evidence="6 16" id="KW-0723">Serine/threonine-protein kinase</keyword>
<comment type="subcellular location">
    <subcellularLocation>
        <location evidence="16">Chromosome</location>
        <location evidence="16">Telomere</location>
    </subcellularLocation>
    <subcellularLocation>
        <location evidence="1 16">Nucleus</location>
    </subcellularLocation>
</comment>
<dbReference type="OrthoDB" id="381190at2759"/>
<accession>A0A9P6JSC6</accession>
<dbReference type="InterPro" id="IPR016024">
    <property type="entry name" value="ARM-type_fold"/>
</dbReference>
<dbReference type="Pfam" id="PF11640">
    <property type="entry name" value="TAN"/>
    <property type="match status" value="1"/>
</dbReference>
<evidence type="ECO:0000256" key="15">
    <source>
        <dbReference type="ARBA" id="ARBA00048679"/>
    </source>
</evidence>
<dbReference type="PANTHER" id="PTHR37079:SF4">
    <property type="entry name" value="SERINE_THREONINE-PROTEIN KINASE ATM"/>
    <property type="match status" value="1"/>
</dbReference>
<evidence type="ECO:0000259" key="20">
    <source>
        <dbReference type="PROSITE" id="PS51190"/>
    </source>
</evidence>
<dbReference type="InterPro" id="IPR038980">
    <property type="entry name" value="ATM_plant"/>
</dbReference>
<keyword evidence="16" id="KW-0156">Chromatin regulator</keyword>
<feature type="domain" description="FAT" evidence="19">
    <location>
        <begin position="1964"/>
        <end position="2564"/>
    </location>
</feature>
<evidence type="ECO:0000256" key="9">
    <source>
        <dbReference type="ARBA" id="ARBA00022763"/>
    </source>
</evidence>
<dbReference type="SMART" id="SM01342">
    <property type="entry name" value="TAN"/>
    <property type="match status" value="1"/>
</dbReference>
<feature type="domain" description="PI3K/PI4K catalytic" evidence="18">
    <location>
        <begin position="2681"/>
        <end position="2996"/>
    </location>
</feature>
<dbReference type="Pfam" id="PF00454">
    <property type="entry name" value="PI3_PI4_kinase"/>
    <property type="match status" value="1"/>
</dbReference>
<evidence type="ECO:0000256" key="4">
    <source>
        <dbReference type="ARBA" id="ARBA00012513"/>
    </source>
</evidence>
<evidence type="ECO:0000256" key="6">
    <source>
        <dbReference type="ARBA" id="ARBA00022527"/>
    </source>
</evidence>
<keyword evidence="9 16" id="KW-0227">DNA damage</keyword>
<protein>
    <recommendedName>
        <fullName evidence="5 16">Serine/threonine-protein kinase Tel1</fullName>
        <ecNumber evidence="4 16">2.7.11.1</ecNumber>
    </recommendedName>
</protein>
<keyword evidence="7 16" id="KW-0808">Transferase</keyword>
<dbReference type="GO" id="GO:0005524">
    <property type="term" value="F:ATP binding"/>
    <property type="evidence" value="ECO:0007669"/>
    <property type="project" value="UniProtKB-KW"/>
</dbReference>
<dbReference type="PROSITE" id="PS51189">
    <property type="entry name" value="FAT"/>
    <property type="match status" value="1"/>
</dbReference>
<evidence type="ECO:0000256" key="13">
    <source>
        <dbReference type="ARBA" id="ARBA00025079"/>
    </source>
</evidence>
<evidence type="ECO:0000256" key="11">
    <source>
        <dbReference type="ARBA" id="ARBA00022840"/>
    </source>
</evidence>
<evidence type="ECO:0000259" key="18">
    <source>
        <dbReference type="PROSITE" id="PS50290"/>
    </source>
</evidence>
<dbReference type="Gene3D" id="1.10.1070.11">
    <property type="entry name" value="Phosphatidylinositol 3-/4-kinase, catalytic domain"/>
    <property type="match status" value="1"/>
</dbReference>
<keyword evidence="8 16" id="KW-0547">Nucleotide-binding</keyword>
<evidence type="ECO:0000259" key="19">
    <source>
        <dbReference type="PROSITE" id="PS51189"/>
    </source>
</evidence>
<dbReference type="InterPro" id="IPR000403">
    <property type="entry name" value="PI3/4_kinase_cat_dom"/>
</dbReference>
<dbReference type="PROSITE" id="PS50290">
    <property type="entry name" value="PI3_4_KINASE_3"/>
    <property type="match status" value="1"/>
</dbReference>
<dbReference type="EC" id="2.7.11.1" evidence="4 16"/>
<keyword evidence="16" id="KW-0779">Telomere</keyword>
<feature type="domain" description="FATC" evidence="20">
    <location>
        <begin position="3014"/>
        <end position="3046"/>
    </location>
</feature>
<dbReference type="InterPro" id="IPR014009">
    <property type="entry name" value="PIK_FAT"/>
</dbReference>
<comment type="similarity">
    <text evidence="2 16">Belongs to the PI3/PI4-kinase family. ATM subfamily.</text>
</comment>
<comment type="subunit">
    <text evidence="3">Associates with DNA double-strand breaks.</text>
</comment>
<evidence type="ECO:0000256" key="16">
    <source>
        <dbReference type="RuleBase" id="RU365027"/>
    </source>
</evidence>
<evidence type="ECO:0000313" key="22">
    <source>
        <dbReference type="Proteomes" id="UP000807306"/>
    </source>
</evidence>
<gene>
    <name evidence="21" type="ORF">CPB83DRAFT_905353</name>
</gene>
<comment type="catalytic activity">
    <reaction evidence="15">
        <text>L-seryl-[protein] + ATP = O-phospho-L-seryl-[protein] + ADP + H(+)</text>
        <dbReference type="Rhea" id="RHEA:17989"/>
        <dbReference type="Rhea" id="RHEA-COMP:9863"/>
        <dbReference type="Rhea" id="RHEA-COMP:11604"/>
        <dbReference type="ChEBI" id="CHEBI:15378"/>
        <dbReference type="ChEBI" id="CHEBI:29999"/>
        <dbReference type="ChEBI" id="CHEBI:30616"/>
        <dbReference type="ChEBI" id="CHEBI:83421"/>
        <dbReference type="ChEBI" id="CHEBI:456216"/>
        <dbReference type="EC" id="2.7.11.1"/>
    </reaction>
</comment>
<dbReference type="SUPFAM" id="SSF56112">
    <property type="entry name" value="Protein kinase-like (PK-like)"/>
    <property type="match status" value="1"/>
</dbReference>